<evidence type="ECO:0000313" key="2">
    <source>
        <dbReference type="EMBL" id="MCU6744641.1"/>
    </source>
</evidence>
<dbReference type="InterPro" id="IPR012902">
    <property type="entry name" value="N_methyl_site"/>
</dbReference>
<gene>
    <name evidence="2" type="ORF">OCV77_09045</name>
</gene>
<proteinExistence type="predicted"/>
<evidence type="ECO:0000256" key="1">
    <source>
        <dbReference type="SAM" id="Phobius"/>
    </source>
</evidence>
<reference evidence="2 3" key="1">
    <citation type="journal article" date="2021" name="ISME Commun">
        <title>Automated analysis of genomic sequences facilitates high-throughput and comprehensive description of bacteria.</title>
        <authorList>
            <person name="Hitch T.C.A."/>
        </authorList>
    </citation>
    <scope>NUCLEOTIDE SEQUENCE [LARGE SCALE GENOMIC DNA]</scope>
    <source>
        <strain evidence="2 3">Sanger_18</strain>
    </source>
</reference>
<dbReference type="Pfam" id="PF07963">
    <property type="entry name" value="N_methyl"/>
    <property type="match status" value="1"/>
</dbReference>
<dbReference type="InterPro" id="IPR045584">
    <property type="entry name" value="Pilin-like"/>
</dbReference>
<dbReference type="SUPFAM" id="SSF54523">
    <property type="entry name" value="Pili subunits"/>
    <property type="match status" value="1"/>
</dbReference>
<keyword evidence="1" id="KW-0812">Transmembrane</keyword>
<comment type="caution">
    <text evidence="2">The sequence shown here is derived from an EMBL/GenBank/DDBJ whole genome shotgun (WGS) entry which is preliminary data.</text>
</comment>
<keyword evidence="1" id="KW-0472">Membrane</keyword>
<organism evidence="2 3">
    <name type="scientific">Suilimivivens aceti</name>
    <dbReference type="NCBI Taxonomy" id="2981774"/>
    <lineage>
        <taxon>Bacteria</taxon>
        <taxon>Bacillati</taxon>
        <taxon>Bacillota</taxon>
        <taxon>Clostridia</taxon>
        <taxon>Lachnospirales</taxon>
        <taxon>Lachnospiraceae</taxon>
        <taxon>Suilimivivens</taxon>
    </lineage>
</organism>
<name>A0ABT2T420_9FIRM</name>
<dbReference type="RefSeq" id="WP_262574726.1">
    <property type="nucleotide sequence ID" value="NZ_JAOQKJ010000006.1"/>
</dbReference>
<dbReference type="Proteomes" id="UP001652432">
    <property type="component" value="Unassembled WGS sequence"/>
</dbReference>
<dbReference type="NCBIfam" id="TIGR02532">
    <property type="entry name" value="IV_pilin_GFxxxE"/>
    <property type="match status" value="1"/>
</dbReference>
<feature type="transmembrane region" description="Helical" evidence="1">
    <location>
        <begin position="13"/>
        <end position="34"/>
    </location>
</feature>
<dbReference type="Gene3D" id="3.30.700.10">
    <property type="entry name" value="Glycoprotein, Type 4 Pilin"/>
    <property type="match status" value="1"/>
</dbReference>
<sequence length="210" mass="23615">MKNKNDGFTLAELIVSLAILLILASLGIVGILSYQDYADFKRQNSYAQTLFAVAQAQLTSYSVRGTLPELMEVSDSPVSLGGIMTPEGITADESERGLSAKRNGIYCLTGTRETYEKYLQGEYKGKTDLESRQYEMLYGIFESYMTDRAVLSAAIALEYDPKTGIVYSVLYSDRKNSFTYTAQNKNGRVNICDRREDYRSEYLIGYYGLE</sequence>
<dbReference type="EMBL" id="JAOQKJ010000006">
    <property type="protein sequence ID" value="MCU6744641.1"/>
    <property type="molecule type" value="Genomic_DNA"/>
</dbReference>
<evidence type="ECO:0000313" key="3">
    <source>
        <dbReference type="Proteomes" id="UP001652432"/>
    </source>
</evidence>
<keyword evidence="3" id="KW-1185">Reference proteome</keyword>
<accession>A0ABT2T420</accession>
<keyword evidence="1" id="KW-1133">Transmembrane helix</keyword>
<protein>
    <submittedName>
        <fullName evidence="2">Prepilin-type N-terminal cleavage/methylation domain-containing protein</fullName>
    </submittedName>
</protein>